<dbReference type="EMBL" id="CU207211">
    <property type="protein sequence ID" value="CAL63313.1"/>
    <property type="molecule type" value="Genomic_DNA"/>
</dbReference>
<feature type="domain" description="GmrSD restriction endonucleases C-terminal" evidence="2">
    <location>
        <begin position="421"/>
        <end position="541"/>
    </location>
</feature>
<gene>
    <name evidence="3" type="ordered locus">HEAR3206</name>
</gene>
<protein>
    <recommendedName>
        <fullName evidence="5">DUF262 domain-containing protein</fullName>
    </recommendedName>
</protein>
<dbReference type="Pfam" id="PF03235">
    <property type="entry name" value="GmrSD_N"/>
    <property type="match status" value="1"/>
</dbReference>
<dbReference type="HOGENOM" id="CLU_011736_6_0_4"/>
<evidence type="ECO:0000259" key="2">
    <source>
        <dbReference type="Pfam" id="PF07510"/>
    </source>
</evidence>
<evidence type="ECO:0000313" key="3">
    <source>
        <dbReference type="EMBL" id="CAL63313.1"/>
    </source>
</evidence>
<accession>A4G9X6</accession>
<dbReference type="InterPro" id="IPR004919">
    <property type="entry name" value="GmrSD_N"/>
</dbReference>
<evidence type="ECO:0008006" key="5">
    <source>
        <dbReference type="Google" id="ProtNLM"/>
    </source>
</evidence>
<reference evidence="3 4" key="1">
    <citation type="journal article" date="2007" name="PLoS Genet.">
        <title>A tale of two oxidation states: bacterial colonization of arsenic-rich environments.</title>
        <authorList>
            <person name="Muller D."/>
            <person name="Medigue C."/>
            <person name="Koechler S."/>
            <person name="Barbe V."/>
            <person name="Barakat M."/>
            <person name="Talla E."/>
            <person name="Bonnefoy V."/>
            <person name="Krin E."/>
            <person name="Arsene-Ploetze F."/>
            <person name="Carapito C."/>
            <person name="Chandler M."/>
            <person name="Cournoyer B."/>
            <person name="Cruveiller S."/>
            <person name="Dossat C."/>
            <person name="Duval S."/>
            <person name="Heymann M."/>
            <person name="Leize E."/>
            <person name="Lieutaud A."/>
            <person name="Lievremont D."/>
            <person name="Makita Y."/>
            <person name="Mangenot S."/>
            <person name="Nitschke W."/>
            <person name="Ortet P."/>
            <person name="Perdrial N."/>
            <person name="Schoepp B."/>
            <person name="Siguier N."/>
            <person name="Simeonova D.D."/>
            <person name="Rouy Z."/>
            <person name="Segurens B."/>
            <person name="Turlin E."/>
            <person name="Vallenet D."/>
            <person name="Van Dorsselaer A."/>
            <person name="Weiss S."/>
            <person name="Weissenbach J."/>
            <person name="Lett M.C."/>
            <person name="Danchin A."/>
            <person name="Bertin P.N."/>
        </authorList>
    </citation>
    <scope>NUCLEOTIDE SEQUENCE [LARGE SCALE GENOMIC DNA]</scope>
    <source>
        <strain evidence="4">ULPAs1</strain>
    </source>
</reference>
<dbReference type="InterPro" id="IPR011089">
    <property type="entry name" value="GmrSD_C"/>
</dbReference>
<feature type="domain" description="GmrSD restriction endonucleases N-terminal" evidence="1">
    <location>
        <begin position="13"/>
        <end position="221"/>
    </location>
</feature>
<proteinExistence type="predicted"/>
<sequence length="547" mass="63743">MNNLDGKIEQIGKVFSSDFFFTIPDYQRPFAWEESNFQDLIDDLISANGGEQYFLGTLVLHKKPEKNTYDVVDGQQRLTSLLILIACIRDLITDPQYKKNLQGKIVQEENKVDGIPEMPRISVKDRQTFREIVLDENGTNKKYKEDQLAEPHTRYIQAINIFKEALRKFSEEELQKFVQFINQRCTVIYLSTSTFNDAFRLFTIVNDRGRQLRRIDILKAQNISPDAIAIEATRDKVAKQWETMENEIGESNFESILFSMRMILVKEKPQEDLLAEFDKRIFGKGLLIKGEKFVDEIKIYCDLYRQIFTDKDYISKEDPNHLKYKAMIHIMDSEFEASEWRACLMYFAKKFNGASFYDFMLAVEKVYLNQWCGGVRKDERFGDYAKILRSIEQESQAEDVIKGLKYDPKSIFAAISSKSLYGSRYAKYFLLRLEVLSTENDVYKEMNAKSIEHVLPQNPNANSEWAKDPDFKEHQQVVNTLGNLVLLSKSKNSSASNNDFAIKKEKYLKDRMSDYPRSLRITHEDSWTIAKIRATTTELSKIILNNP</sequence>
<dbReference type="KEGG" id="har:HEAR3206"/>
<dbReference type="PANTHER" id="PTHR35149">
    <property type="entry name" value="SLL5132 PROTEIN"/>
    <property type="match status" value="1"/>
</dbReference>
<dbReference type="AlphaFoldDB" id="A4G9X6"/>
<organism evidence="3 4">
    <name type="scientific">Herminiimonas arsenicoxydans</name>
    <dbReference type="NCBI Taxonomy" id="204773"/>
    <lineage>
        <taxon>Bacteria</taxon>
        <taxon>Pseudomonadati</taxon>
        <taxon>Pseudomonadota</taxon>
        <taxon>Betaproteobacteria</taxon>
        <taxon>Burkholderiales</taxon>
        <taxon>Oxalobacteraceae</taxon>
        <taxon>Herminiimonas</taxon>
    </lineage>
</organism>
<name>A4G9X6_HERAR</name>
<evidence type="ECO:0000313" key="4">
    <source>
        <dbReference type="Proteomes" id="UP000006697"/>
    </source>
</evidence>
<dbReference type="PANTHER" id="PTHR35149:SF2">
    <property type="entry name" value="DUF262 DOMAIN-CONTAINING PROTEIN"/>
    <property type="match status" value="1"/>
</dbReference>
<dbReference type="Pfam" id="PF07510">
    <property type="entry name" value="GmrSD_C"/>
    <property type="match status" value="1"/>
</dbReference>
<evidence type="ECO:0000259" key="1">
    <source>
        <dbReference type="Pfam" id="PF03235"/>
    </source>
</evidence>
<dbReference type="OrthoDB" id="3654724at2"/>
<dbReference type="eggNOG" id="COG1479">
    <property type="taxonomic scope" value="Bacteria"/>
</dbReference>
<keyword evidence="4" id="KW-1185">Reference proteome</keyword>
<dbReference type="Proteomes" id="UP000006697">
    <property type="component" value="Chromosome"/>
</dbReference>